<feature type="domain" description="PH" evidence="9">
    <location>
        <begin position="357"/>
        <end position="457"/>
    </location>
</feature>
<dbReference type="InterPro" id="IPR017455">
    <property type="entry name" value="Znf_FYVE-rel"/>
</dbReference>
<dbReference type="PANTHER" id="PTHR12673:SF241">
    <property type="entry name" value="DH DOMAIN-CONTAINING PROTEIN"/>
    <property type="match status" value="1"/>
</dbReference>
<evidence type="ECO:0000256" key="5">
    <source>
        <dbReference type="ARBA" id="ARBA00022771"/>
    </source>
</evidence>
<dbReference type="Pfam" id="PF01363">
    <property type="entry name" value="FYVE"/>
    <property type="match status" value="1"/>
</dbReference>
<evidence type="ECO:0000256" key="4">
    <source>
        <dbReference type="ARBA" id="ARBA00022723"/>
    </source>
</evidence>
<feature type="domain" description="FYVE-type" evidence="11">
    <location>
        <begin position="504"/>
        <end position="558"/>
    </location>
</feature>
<accession>A0ABP0FB96</accession>
<keyword evidence="5 8" id="KW-0863">Zinc-finger</keyword>
<evidence type="ECO:0000313" key="12">
    <source>
        <dbReference type="EMBL" id="CAK8675502.1"/>
    </source>
</evidence>
<gene>
    <name evidence="12" type="ORF">CVLEPA_LOCUS5079</name>
</gene>
<dbReference type="Gene3D" id="3.30.40.10">
    <property type="entry name" value="Zinc/RING finger domain, C3HC4 (zinc finger)"/>
    <property type="match status" value="1"/>
</dbReference>
<evidence type="ECO:0000256" key="7">
    <source>
        <dbReference type="ARBA" id="ARBA00023212"/>
    </source>
</evidence>
<dbReference type="EMBL" id="CAWYQH010000024">
    <property type="protein sequence ID" value="CAK8675502.1"/>
    <property type="molecule type" value="Genomic_DNA"/>
</dbReference>
<reference evidence="12 13" key="1">
    <citation type="submission" date="2024-02" db="EMBL/GenBank/DDBJ databases">
        <authorList>
            <person name="Daric V."/>
            <person name="Darras S."/>
        </authorList>
    </citation>
    <scope>NUCLEOTIDE SEQUENCE [LARGE SCALE GENOMIC DNA]</scope>
</reference>
<name>A0ABP0FB96_CLALP</name>
<keyword evidence="2" id="KW-0963">Cytoplasm</keyword>
<dbReference type="InterPro" id="IPR000306">
    <property type="entry name" value="Znf_FYVE"/>
</dbReference>
<keyword evidence="3" id="KW-0344">Guanine-nucleotide releasing factor</keyword>
<evidence type="ECO:0000313" key="13">
    <source>
        <dbReference type="Proteomes" id="UP001642483"/>
    </source>
</evidence>
<dbReference type="SUPFAM" id="SSF57903">
    <property type="entry name" value="FYVE/PHD zinc finger"/>
    <property type="match status" value="1"/>
</dbReference>
<evidence type="ECO:0000259" key="9">
    <source>
        <dbReference type="PROSITE" id="PS50003"/>
    </source>
</evidence>
<keyword evidence="13" id="KW-1185">Reference proteome</keyword>
<dbReference type="PROSITE" id="PS50178">
    <property type="entry name" value="ZF_FYVE"/>
    <property type="match status" value="1"/>
</dbReference>
<dbReference type="Pfam" id="PF00169">
    <property type="entry name" value="PH"/>
    <property type="match status" value="1"/>
</dbReference>
<dbReference type="Pfam" id="PF00621">
    <property type="entry name" value="RhoGEF"/>
    <property type="match status" value="1"/>
</dbReference>
<feature type="domain" description="DH" evidence="10">
    <location>
        <begin position="139"/>
        <end position="327"/>
    </location>
</feature>
<dbReference type="InterPro" id="IPR051092">
    <property type="entry name" value="FYVE_RhoGEF_PH"/>
</dbReference>
<dbReference type="PANTHER" id="PTHR12673">
    <property type="entry name" value="FACIOGENITAL DYSPLASIA PROTEIN"/>
    <property type="match status" value="1"/>
</dbReference>
<dbReference type="PROSITE" id="PS50010">
    <property type="entry name" value="DH_2"/>
    <property type="match status" value="1"/>
</dbReference>
<evidence type="ECO:0000256" key="1">
    <source>
        <dbReference type="ARBA" id="ARBA00004245"/>
    </source>
</evidence>
<dbReference type="CDD" id="cd00160">
    <property type="entry name" value="RhoGEF"/>
    <property type="match status" value="1"/>
</dbReference>
<evidence type="ECO:0000256" key="3">
    <source>
        <dbReference type="ARBA" id="ARBA00022658"/>
    </source>
</evidence>
<keyword evidence="7" id="KW-0206">Cytoskeleton</keyword>
<evidence type="ECO:0000256" key="2">
    <source>
        <dbReference type="ARBA" id="ARBA00022490"/>
    </source>
</evidence>
<dbReference type="SUPFAM" id="SSF48065">
    <property type="entry name" value="DBL homology domain (DH-domain)"/>
    <property type="match status" value="1"/>
</dbReference>
<protein>
    <submittedName>
        <fullName evidence="12">Uncharacterized protein</fullName>
    </submittedName>
</protein>
<dbReference type="InterPro" id="IPR011011">
    <property type="entry name" value="Znf_FYVE_PHD"/>
</dbReference>
<evidence type="ECO:0000256" key="6">
    <source>
        <dbReference type="ARBA" id="ARBA00022833"/>
    </source>
</evidence>
<evidence type="ECO:0000259" key="10">
    <source>
        <dbReference type="PROSITE" id="PS50010"/>
    </source>
</evidence>
<proteinExistence type="predicted"/>
<dbReference type="InterPro" id="IPR011993">
    <property type="entry name" value="PH-like_dom_sf"/>
</dbReference>
<evidence type="ECO:0000259" key="11">
    <source>
        <dbReference type="PROSITE" id="PS50178"/>
    </source>
</evidence>
<dbReference type="Proteomes" id="UP001642483">
    <property type="component" value="Unassembled WGS sequence"/>
</dbReference>
<dbReference type="Gene3D" id="1.20.900.10">
    <property type="entry name" value="Dbl homology (DH) domain"/>
    <property type="match status" value="1"/>
</dbReference>
<keyword evidence="6" id="KW-0862">Zinc</keyword>
<dbReference type="SMART" id="SM00233">
    <property type="entry name" value="PH"/>
    <property type="match status" value="1"/>
</dbReference>
<organism evidence="12 13">
    <name type="scientific">Clavelina lepadiformis</name>
    <name type="common">Light-bulb sea squirt</name>
    <name type="synonym">Ascidia lepadiformis</name>
    <dbReference type="NCBI Taxonomy" id="159417"/>
    <lineage>
        <taxon>Eukaryota</taxon>
        <taxon>Metazoa</taxon>
        <taxon>Chordata</taxon>
        <taxon>Tunicata</taxon>
        <taxon>Ascidiacea</taxon>
        <taxon>Aplousobranchia</taxon>
        <taxon>Clavelinidae</taxon>
        <taxon>Clavelina</taxon>
    </lineage>
</organism>
<dbReference type="Gene3D" id="2.30.29.30">
    <property type="entry name" value="Pleckstrin-homology domain (PH domain)/Phosphotyrosine-binding domain (PTB)"/>
    <property type="match status" value="1"/>
</dbReference>
<evidence type="ECO:0000256" key="8">
    <source>
        <dbReference type="PROSITE-ProRule" id="PRU00091"/>
    </source>
</evidence>
<comment type="caution">
    <text evidence="12">The sequence shown here is derived from an EMBL/GenBank/DDBJ whole genome shotgun (WGS) entry which is preliminary data.</text>
</comment>
<dbReference type="SUPFAM" id="SSF50729">
    <property type="entry name" value="PH domain-like"/>
    <property type="match status" value="1"/>
</dbReference>
<dbReference type="SMART" id="SM00064">
    <property type="entry name" value="FYVE"/>
    <property type="match status" value="1"/>
</dbReference>
<dbReference type="SMART" id="SM00325">
    <property type="entry name" value="RhoGEF"/>
    <property type="match status" value="1"/>
</dbReference>
<dbReference type="InterPro" id="IPR013083">
    <property type="entry name" value="Znf_RING/FYVE/PHD"/>
</dbReference>
<dbReference type="InterPro" id="IPR035899">
    <property type="entry name" value="DBL_dom_sf"/>
</dbReference>
<dbReference type="InterPro" id="IPR001849">
    <property type="entry name" value="PH_domain"/>
</dbReference>
<dbReference type="PROSITE" id="PS50003">
    <property type="entry name" value="PH_DOMAIN"/>
    <property type="match status" value="1"/>
</dbReference>
<comment type="subcellular location">
    <subcellularLocation>
        <location evidence="1">Cytoplasm</location>
        <location evidence="1">Cytoskeleton</location>
    </subcellularLocation>
</comment>
<sequence length="574" mass="66985">MAGWNNITLDKSDNYPFTFEDADKVKKLCEALQSYEDRMTDVCRYTPGLTDDQFTSEHKERKEMALQHLGDVPVSLKQMLNDFIEIKLERLKEQMDATWKLAKMNLTCVDGAMTFEETKPNMKTNAGHLISASSEANDKLHFIAKELLSTEEVYVDILHLMDQVCRKKLQAEALERDTIPETEVNKIFGHVSAIYQFHSSFLLPQLQDRLENWEKNPRIGDVMMQAGPFLKIYATYTQNYKESLKTLDHWLKKSKDFAYVIRLIEDKYNRQSLPLQSHMVTPIQRIPRYKLLLEDYLKGLSEDALDRKETEKALELIADVASHLNETLKVLERRRELLKKLFDLENVDFDITNVSRDLLQEGLLKKQDNQENKQYESYIYLLSDMLLDCAPLRKLPLNKSYKVRARIDLAGAQVFEVRAFDGSHGFCVHGIKESVEFATETTEERKNWIQAIKEAIKECECKINSFKTTSSKSFENHLDHQTSSGSFKIKDEEIGKRCPRWIKYREASMCMLCSKPFGRFTRKYHCRACAKVVCLDCSDQQYILDYTFNFENWPRACSNYERCNSDHVCCEIFT</sequence>
<dbReference type="InterPro" id="IPR000219">
    <property type="entry name" value="DH_dom"/>
</dbReference>
<keyword evidence="4" id="KW-0479">Metal-binding</keyword>